<dbReference type="AlphaFoldDB" id="A0A183CVY8"/>
<protein>
    <submittedName>
        <fullName evidence="1">ABC transmembrane type-1 domain-containing protein</fullName>
    </submittedName>
</protein>
<name>A0A183CVY8_9BILA</name>
<evidence type="ECO:0000313" key="1">
    <source>
        <dbReference type="WBParaSite" id="GPUH_0000062901-mRNA-1"/>
    </source>
</evidence>
<accession>A0A183CVY8</accession>
<dbReference type="WBParaSite" id="GPUH_0000062901-mRNA-1">
    <property type="protein sequence ID" value="GPUH_0000062901-mRNA-1"/>
    <property type="gene ID" value="GPUH_0000062901"/>
</dbReference>
<organism evidence="1">
    <name type="scientific">Gongylonema pulchrum</name>
    <dbReference type="NCBI Taxonomy" id="637853"/>
    <lineage>
        <taxon>Eukaryota</taxon>
        <taxon>Metazoa</taxon>
        <taxon>Ecdysozoa</taxon>
        <taxon>Nematoda</taxon>
        <taxon>Chromadorea</taxon>
        <taxon>Rhabditida</taxon>
        <taxon>Spirurina</taxon>
        <taxon>Spiruromorpha</taxon>
        <taxon>Spiruroidea</taxon>
        <taxon>Gongylonematidae</taxon>
        <taxon>Gongylonema</taxon>
    </lineage>
</organism>
<sequence length="150" mass="17318">LNRVAGLDSANLERAVRQIVRKSFESWRSGFPPVVTYILERIRNEILLVADTIMWSARLTGQEIHYCYSSVWRLVLHFMLTVVRRYISNSVISMSNNMTGTIDRLSAAYRLTNLMNFLYFCCRGGYGNVAEMITRPKMKSPKRTLGIFIV</sequence>
<proteinExistence type="predicted"/>
<reference evidence="1" key="1">
    <citation type="submission" date="2016-06" db="UniProtKB">
        <authorList>
            <consortium name="WormBaseParasite"/>
        </authorList>
    </citation>
    <scope>IDENTIFICATION</scope>
</reference>